<evidence type="ECO:0000313" key="3">
    <source>
        <dbReference type="Proteomes" id="UP000006178"/>
    </source>
</evidence>
<sequence>MYSFGNTLRHVRTQKDIPQKLLAYRIGVVQQMISLLEINKRRCPPDIAVAVAKELNAPELLISYCNDCPLHCVKEG</sequence>
<dbReference type="EMBL" id="CP003184">
    <property type="protein sequence ID" value="AFK85223.1"/>
    <property type="molecule type" value="Genomic_DNA"/>
</dbReference>
<proteinExistence type="predicted"/>
<keyword evidence="3" id="KW-1185">Reference proteome</keyword>
<dbReference type="STRING" id="1094508.Tsac_0187"/>
<name>I3VRS8_THESW</name>
<accession>I3VRS8</accession>
<feature type="domain" description="HTH cro/C1-type" evidence="1">
    <location>
        <begin position="8"/>
        <end position="61"/>
    </location>
</feature>
<dbReference type="KEGG" id="tsh:Tsac_0187"/>
<evidence type="ECO:0000313" key="2">
    <source>
        <dbReference type="EMBL" id="AFK85223.1"/>
    </source>
</evidence>
<dbReference type="GO" id="GO:0003677">
    <property type="term" value="F:DNA binding"/>
    <property type="evidence" value="ECO:0007669"/>
    <property type="project" value="InterPro"/>
</dbReference>
<dbReference type="CDD" id="cd00093">
    <property type="entry name" value="HTH_XRE"/>
    <property type="match status" value="1"/>
</dbReference>
<gene>
    <name evidence="2" type="ordered locus">Tsac_0187</name>
</gene>
<dbReference type="BioCyc" id="TSAC1094508:GLMA-189-MONOMER"/>
<reference evidence="2 3" key="1">
    <citation type="journal article" date="2014" name="Appl. Environ. Microbiol.">
        <title>Profile of Secreted Hydrolases, Associated Proteins, and SlpA in Thermoanaerobacterium saccharolyticum during the Degradation of Hemicellulose.</title>
        <authorList>
            <person name="Currie D.H."/>
            <person name="Guss A.M."/>
            <person name="Herring C.D."/>
            <person name="Giannone R.J."/>
            <person name="Johnson C.M."/>
            <person name="Lankford P.K."/>
            <person name="Brown S.D."/>
            <person name="Hettich R.L."/>
            <person name="Lynd L.R."/>
        </authorList>
    </citation>
    <scope>NUCLEOTIDE SEQUENCE [LARGE SCALE GENOMIC DNA]</scope>
    <source>
        <strain evidence="3">DSM 8691 / JW/SL-YS485</strain>
    </source>
</reference>
<dbReference type="SMART" id="SM00530">
    <property type="entry name" value="HTH_XRE"/>
    <property type="match status" value="1"/>
</dbReference>
<dbReference type="RefSeq" id="WP_014757146.1">
    <property type="nucleotide sequence ID" value="NC_017992.1"/>
</dbReference>
<dbReference type="SUPFAM" id="SSF47413">
    <property type="entry name" value="lambda repressor-like DNA-binding domains"/>
    <property type="match status" value="1"/>
</dbReference>
<dbReference type="PROSITE" id="PS50943">
    <property type="entry name" value="HTH_CROC1"/>
    <property type="match status" value="1"/>
</dbReference>
<protein>
    <submittedName>
        <fullName evidence="2">Helix-turn-helix domain protein</fullName>
    </submittedName>
</protein>
<dbReference type="InterPro" id="IPR010982">
    <property type="entry name" value="Lambda_DNA-bd_dom_sf"/>
</dbReference>
<dbReference type="Proteomes" id="UP000006178">
    <property type="component" value="Chromosome"/>
</dbReference>
<dbReference type="Gene3D" id="1.10.260.40">
    <property type="entry name" value="lambda repressor-like DNA-binding domains"/>
    <property type="match status" value="1"/>
</dbReference>
<evidence type="ECO:0000259" key="1">
    <source>
        <dbReference type="PROSITE" id="PS50943"/>
    </source>
</evidence>
<dbReference type="AlphaFoldDB" id="I3VRS8"/>
<dbReference type="InterPro" id="IPR001387">
    <property type="entry name" value="Cro/C1-type_HTH"/>
</dbReference>
<organism evidence="2 3">
    <name type="scientific">Thermoanaerobacterium saccharolyticum (strain DSM 8691 / JW/SL-YS485)</name>
    <dbReference type="NCBI Taxonomy" id="1094508"/>
    <lineage>
        <taxon>Bacteria</taxon>
        <taxon>Bacillati</taxon>
        <taxon>Bacillota</taxon>
        <taxon>Clostridia</taxon>
        <taxon>Thermoanaerobacterales</taxon>
        <taxon>Thermoanaerobacteraceae</taxon>
        <taxon>Thermoanaerobacterium</taxon>
    </lineage>
</organism>
<dbReference type="PATRIC" id="fig|1094508.3.peg.187"/>